<feature type="transmembrane region" description="Helical" evidence="1">
    <location>
        <begin position="158"/>
        <end position="179"/>
    </location>
</feature>
<gene>
    <name evidence="2" type="ORF">ILEXP_LOCUS30872</name>
</gene>
<feature type="transmembrane region" description="Helical" evidence="1">
    <location>
        <begin position="120"/>
        <end position="138"/>
    </location>
</feature>
<name>A0ABC8SXW2_9AQUA</name>
<keyword evidence="1" id="KW-1133">Transmembrane helix</keyword>
<dbReference type="AlphaFoldDB" id="A0ABC8SXW2"/>
<evidence type="ECO:0000313" key="2">
    <source>
        <dbReference type="EMBL" id="CAK9162037.1"/>
    </source>
</evidence>
<keyword evidence="1" id="KW-0472">Membrane</keyword>
<comment type="caution">
    <text evidence="2">The sequence shown here is derived from an EMBL/GenBank/DDBJ whole genome shotgun (WGS) entry which is preliminary data.</text>
</comment>
<dbReference type="EMBL" id="CAUOFW020003791">
    <property type="protein sequence ID" value="CAK9162037.1"/>
    <property type="molecule type" value="Genomic_DNA"/>
</dbReference>
<accession>A0ABC8SXW2</accession>
<keyword evidence="1" id="KW-0812">Transmembrane</keyword>
<proteinExistence type="predicted"/>
<sequence length="193" mass="21350">MYCSYHWKLFKSIHTSGSGTAKEKKKNMIRLLQMKNQMSLKGRGQGVDLGTSTLSLIRSIFFSYFGLAFPYEPLNLFPFFVFLSPRPHSTGTPAADGGGGGGGDDNDESDDMAIRCSVDITILLAIAPYHCIIAILLFGSLNPRARDSQAQREKAGTLLSMFGAFYYVSDLPLEIILLLRQVVYPSQECNEHP</sequence>
<organism evidence="2 3">
    <name type="scientific">Ilex paraguariensis</name>
    <name type="common">yerba mate</name>
    <dbReference type="NCBI Taxonomy" id="185542"/>
    <lineage>
        <taxon>Eukaryota</taxon>
        <taxon>Viridiplantae</taxon>
        <taxon>Streptophyta</taxon>
        <taxon>Embryophyta</taxon>
        <taxon>Tracheophyta</taxon>
        <taxon>Spermatophyta</taxon>
        <taxon>Magnoliopsida</taxon>
        <taxon>eudicotyledons</taxon>
        <taxon>Gunneridae</taxon>
        <taxon>Pentapetalae</taxon>
        <taxon>asterids</taxon>
        <taxon>campanulids</taxon>
        <taxon>Aquifoliales</taxon>
        <taxon>Aquifoliaceae</taxon>
        <taxon>Ilex</taxon>
    </lineage>
</organism>
<reference evidence="2 3" key="1">
    <citation type="submission" date="2024-02" db="EMBL/GenBank/DDBJ databases">
        <authorList>
            <person name="Vignale AGUSTIN F."/>
            <person name="Sosa J E."/>
            <person name="Modenutti C."/>
        </authorList>
    </citation>
    <scope>NUCLEOTIDE SEQUENCE [LARGE SCALE GENOMIC DNA]</scope>
</reference>
<keyword evidence="3" id="KW-1185">Reference proteome</keyword>
<dbReference type="Proteomes" id="UP001642360">
    <property type="component" value="Unassembled WGS sequence"/>
</dbReference>
<evidence type="ECO:0000256" key="1">
    <source>
        <dbReference type="SAM" id="Phobius"/>
    </source>
</evidence>
<protein>
    <submittedName>
        <fullName evidence="2">Uncharacterized protein</fullName>
    </submittedName>
</protein>
<evidence type="ECO:0000313" key="3">
    <source>
        <dbReference type="Proteomes" id="UP001642360"/>
    </source>
</evidence>